<dbReference type="EMBL" id="QWEY01000015">
    <property type="protein sequence ID" value="RGP35479.1"/>
    <property type="molecule type" value="Genomic_DNA"/>
</dbReference>
<gene>
    <name evidence="1" type="ORF">D1012_19815</name>
</gene>
<proteinExistence type="predicted"/>
<comment type="caution">
    <text evidence="1">The sequence shown here is derived from an EMBL/GenBank/DDBJ whole genome shotgun (WGS) entry which is preliminary data.</text>
</comment>
<accession>A0A411YXL4</accession>
<evidence type="ECO:0000313" key="1">
    <source>
        <dbReference type="EMBL" id="RGP35479.1"/>
    </source>
</evidence>
<dbReference type="AlphaFoldDB" id="A0A411YXL4"/>
<sequence>MYYYILFIHIPSQKFLVCKFFFRAGLIRCNAEPVARTPPGFRMANKSICCPFMEWGVAETHCESEIIIDHQTVAEVALRDDLRLPDSQPTREKG</sequence>
<organism evidence="1 2">
    <name type="scientific">Pseudotabrizicola alkalilacus</name>
    <dbReference type="NCBI Taxonomy" id="2305252"/>
    <lineage>
        <taxon>Bacteria</taxon>
        <taxon>Pseudomonadati</taxon>
        <taxon>Pseudomonadota</taxon>
        <taxon>Alphaproteobacteria</taxon>
        <taxon>Rhodobacterales</taxon>
        <taxon>Paracoccaceae</taxon>
        <taxon>Pseudotabrizicola</taxon>
    </lineage>
</organism>
<evidence type="ECO:0000313" key="2">
    <source>
        <dbReference type="Proteomes" id="UP000284547"/>
    </source>
</evidence>
<reference evidence="1 2" key="1">
    <citation type="submission" date="2018-08" db="EMBL/GenBank/DDBJ databases">
        <title>Flavobacterium tibetense sp. nov., isolated from a wetland YonghuCo on Tibetan Plateau.</title>
        <authorList>
            <person name="Phurbu D."/>
            <person name="Lu H."/>
            <person name="Xing P."/>
        </authorList>
    </citation>
    <scope>NUCLEOTIDE SEQUENCE [LARGE SCALE GENOMIC DNA]</scope>
    <source>
        <strain evidence="1 2">DJC</strain>
    </source>
</reference>
<dbReference type="Proteomes" id="UP000284547">
    <property type="component" value="Unassembled WGS sequence"/>
</dbReference>
<name>A0A411YXL4_9RHOB</name>
<protein>
    <submittedName>
        <fullName evidence="1">Uncharacterized protein</fullName>
    </submittedName>
</protein>
<keyword evidence="2" id="KW-1185">Reference proteome</keyword>